<keyword evidence="10" id="KW-0747">Spliceosome</keyword>
<dbReference type="OrthoDB" id="657902at2759"/>
<evidence type="ECO:0000256" key="16">
    <source>
        <dbReference type="ARBA" id="ARBA00023242"/>
    </source>
</evidence>
<dbReference type="STRING" id="188477.A0A433U187"/>
<feature type="region of interest" description="Disordered" evidence="18">
    <location>
        <begin position="211"/>
        <end position="722"/>
    </location>
</feature>
<evidence type="ECO:0000256" key="9">
    <source>
        <dbReference type="ARBA" id="ARBA00022664"/>
    </source>
</evidence>
<evidence type="ECO:0000256" key="18">
    <source>
        <dbReference type="SAM" id="MobiDB-lite"/>
    </source>
</evidence>
<dbReference type="GO" id="GO:0051028">
    <property type="term" value="P:mRNA transport"/>
    <property type="evidence" value="ECO:0007669"/>
    <property type="project" value="UniProtKB-KW"/>
</dbReference>
<feature type="compositionally biased region" description="Acidic residues" evidence="18">
    <location>
        <begin position="121"/>
        <end position="135"/>
    </location>
</feature>
<dbReference type="GO" id="GO:0003729">
    <property type="term" value="F:mRNA binding"/>
    <property type="evidence" value="ECO:0007669"/>
    <property type="project" value="InterPro"/>
</dbReference>
<dbReference type="GO" id="GO:0008380">
    <property type="term" value="P:RNA splicing"/>
    <property type="evidence" value="ECO:0007669"/>
    <property type="project" value="UniProtKB-KW"/>
</dbReference>
<dbReference type="GO" id="GO:0035145">
    <property type="term" value="C:exon-exon junction complex"/>
    <property type="evidence" value="ECO:0007669"/>
    <property type="project" value="InterPro"/>
</dbReference>
<name>A0A433U187_ELYCH</name>
<keyword evidence="7" id="KW-0813">Transport</keyword>
<gene>
    <name evidence="20" type="ORF">EGW08_004646</name>
</gene>
<feature type="compositionally biased region" description="Basic and acidic residues" evidence="18">
    <location>
        <begin position="213"/>
        <end position="223"/>
    </location>
</feature>
<evidence type="ECO:0000256" key="1">
    <source>
        <dbReference type="ARBA" id="ARBA00004210"/>
    </source>
</evidence>
<organism evidence="20 21">
    <name type="scientific">Elysia chlorotica</name>
    <name type="common">Eastern emerald elysia</name>
    <name type="synonym">Sea slug</name>
    <dbReference type="NCBI Taxonomy" id="188477"/>
    <lineage>
        <taxon>Eukaryota</taxon>
        <taxon>Metazoa</taxon>
        <taxon>Spiralia</taxon>
        <taxon>Lophotrochozoa</taxon>
        <taxon>Mollusca</taxon>
        <taxon>Gastropoda</taxon>
        <taxon>Heterobranchia</taxon>
        <taxon>Euthyneura</taxon>
        <taxon>Panpulmonata</taxon>
        <taxon>Sacoglossa</taxon>
        <taxon>Placobranchoidea</taxon>
        <taxon>Plakobranchidae</taxon>
        <taxon>Elysia</taxon>
    </lineage>
</organism>
<dbReference type="EMBL" id="RQTK01000106">
    <property type="protein sequence ID" value="RUS87601.1"/>
    <property type="molecule type" value="Genomic_DNA"/>
</dbReference>
<evidence type="ECO:0000256" key="14">
    <source>
        <dbReference type="ARBA" id="ARBA00023161"/>
    </source>
</evidence>
<feature type="compositionally biased region" description="Polar residues" evidence="18">
    <location>
        <begin position="923"/>
        <end position="932"/>
    </location>
</feature>
<dbReference type="Proteomes" id="UP000271974">
    <property type="component" value="Unassembled WGS sequence"/>
</dbReference>
<feature type="compositionally biased region" description="Polar residues" evidence="18">
    <location>
        <begin position="652"/>
        <end position="669"/>
    </location>
</feature>
<feature type="compositionally biased region" description="Basic and acidic residues" evidence="18">
    <location>
        <begin position="299"/>
        <end position="314"/>
    </location>
</feature>
<evidence type="ECO:0000256" key="5">
    <source>
        <dbReference type="ARBA" id="ARBA00009548"/>
    </source>
</evidence>
<feature type="compositionally biased region" description="Polar residues" evidence="18">
    <location>
        <begin position="556"/>
        <end position="576"/>
    </location>
</feature>
<dbReference type="AlphaFoldDB" id="A0A433U187"/>
<dbReference type="GO" id="GO:0000184">
    <property type="term" value="P:nuclear-transcribed mRNA catabolic process, nonsense-mediated decay"/>
    <property type="evidence" value="ECO:0007669"/>
    <property type="project" value="UniProtKB-KW"/>
</dbReference>
<feature type="region of interest" description="Disordered" evidence="18">
    <location>
        <begin position="1106"/>
        <end position="1130"/>
    </location>
</feature>
<evidence type="ECO:0000256" key="15">
    <source>
        <dbReference type="ARBA" id="ARBA00023187"/>
    </source>
</evidence>
<feature type="compositionally biased region" description="Polar residues" evidence="18">
    <location>
        <begin position="425"/>
        <end position="435"/>
    </location>
</feature>
<dbReference type="GO" id="GO:0048471">
    <property type="term" value="C:perinuclear region of cytoplasm"/>
    <property type="evidence" value="ECO:0007669"/>
    <property type="project" value="UniProtKB-SubCell"/>
</dbReference>
<dbReference type="GO" id="GO:0016607">
    <property type="term" value="C:nuclear speck"/>
    <property type="evidence" value="ECO:0007669"/>
    <property type="project" value="UniProtKB-SubCell"/>
</dbReference>
<feature type="compositionally biased region" description="Basic and acidic residues" evidence="18">
    <location>
        <begin position="1106"/>
        <end position="1118"/>
    </location>
</feature>
<feature type="compositionally biased region" description="Polar residues" evidence="18">
    <location>
        <begin position="461"/>
        <end position="474"/>
    </location>
</feature>
<keyword evidence="8" id="KW-0963">Cytoplasm</keyword>
<feature type="compositionally biased region" description="Pro residues" evidence="18">
    <location>
        <begin position="814"/>
        <end position="847"/>
    </location>
</feature>
<feature type="compositionally biased region" description="Acidic residues" evidence="18">
    <location>
        <begin position="73"/>
        <end position="113"/>
    </location>
</feature>
<evidence type="ECO:0000256" key="7">
    <source>
        <dbReference type="ARBA" id="ARBA00022448"/>
    </source>
</evidence>
<protein>
    <recommendedName>
        <fullName evidence="6">Protein CASC3</fullName>
    </recommendedName>
</protein>
<keyword evidence="11" id="KW-0509">mRNA transport</keyword>
<evidence type="ECO:0000256" key="3">
    <source>
        <dbReference type="ARBA" id="ARBA00004324"/>
    </source>
</evidence>
<feature type="compositionally biased region" description="Low complexity" evidence="18">
    <location>
        <begin position="1"/>
        <end position="17"/>
    </location>
</feature>
<keyword evidence="16" id="KW-0539">Nucleus</keyword>
<feature type="region of interest" description="Disordered" evidence="18">
    <location>
        <begin position="1033"/>
        <end position="1064"/>
    </location>
</feature>
<feature type="domain" description="Btz" evidence="19">
    <location>
        <begin position="112"/>
        <end position="217"/>
    </location>
</feature>
<evidence type="ECO:0000256" key="6">
    <source>
        <dbReference type="ARBA" id="ARBA00019964"/>
    </source>
</evidence>
<dbReference type="PANTHER" id="PTHR13434:SF0">
    <property type="entry name" value="PROTEIN CASC3"/>
    <property type="match status" value="1"/>
</dbReference>
<feature type="compositionally biased region" description="Basic and acidic residues" evidence="18">
    <location>
        <begin position="577"/>
        <end position="586"/>
    </location>
</feature>
<feature type="compositionally biased region" description="Polar residues" evidence="18">
    <location>
        <begin position="315"/>
        <end position="327"/>
    </location>
</feature>
<dbReference type="PANTHER" id="PTHR13434">
    <property type="entry name" value="PROTEIN CASC3"/>
    <property type="match status" value="1"/>
</dbReference>
<feature type="compositionally biased region" description="Basic and acidic residues" evidence="18">
    <location>
        <begin position="533"/>
        <end position="552"/>
    </location>
</feature>
<feature type="compositionally biased region" description="Polar residues" evidence="18">
    <location>
        <begin position="487"/>
        <end position="497"/>
    </location>
</feature>
<feature type="compositionally biased region" description="Low complexity" evidence="18">
    <location>
        <begin position="588"/>
        <end position="597"/>
    </location>
</feature>
<proteinExistence type="inferred from homology"/>
<feature type="compositionally biased region" description="Polar residues" evidence="18">
    <location>
        <begin position="850"/>
        <end position="861"/>
    </location>
</feature>
<dbReference type="GO" id="GO:0010494">
    <property type="term" value="C:cytoplasmic stress granule"/>
    <property type="evidence" value="ECO:0007669"/>
    <property type="project" value="UniProtKB-SubCell"/>
</dbReference>
<evidence type="ECO:0000256" key="10">
    <source>
        <dbReference type="ARBA" id="ARBA00022728"/>
    </source>
</evidence>
<evidence type="ECO:0000256" key="8">
    <source>
        <dbReference type="ARBA" id="ARBA00022490"/>
    </source>
</evidence>
<feature type="region of interest" description="Disordered" evidence="18">
    <location>
        <begin position="814"/>
        <end position="861"/>
    </location>
</feature>
<feature type="compositionally biased region" description="Acidic residues" evidence="18">
    <location>
        <begin position="159"/>
        <end position="168"/>
    </location>
</feature>
<keyword evidence="13" id="KW-0694">RNA-binding</keyword>
<keyword evidence="12" id="KW-0810">Translation regulation</keyword>
<comment type="caution">
    <text evidence="20">The sequence shown here is derived from an EMBL/GenBank/DDBJ whole genome shotgun (WGS) entry which is preliminary data.</text>
</comment>
<dbReference type="InterPro" id="IPR018545">
    <property type="entry name" value="Btz_dom"/>
</dbReference>
<evidence type="ECO:0000256" key="12">
    <source>
        <dbReference type="ARBA" id="ARBA00022845"/>
    </source>
</evidence>
<feature type="compositionally biased region" description="Basic and acidic residues" evidence="18">
    <location>
        <begin position="475"/>
        <end position="486"/>
    </location>
</feature>
<keyword evidence="17" id="KW-0966">Cell projection</keyword>
<keyword evidence="9" id="KW-0507">mRNA processing</keyword>
<feature type="compositionally biased region" description="Basic and acidic residues" evidence="18">
    <location>
        <begin position="148"/>
        <end position="158"/>
    </location>
</feature>
<feature type="region of interest" description="Disordered" evidence="18">
    <location>
        <begin position="1"/>
        <end position="181"/>
    </location>
</feature>
<keyword evidence="21" id="KW-1185">Reference proteome</keyword>
<accession>A0A433U187</accession>
<comment type="subcellular location">
    <subcellularLocation>
        <location evidence="2">Cell projection</location>
        <location evidence="2">Dendrite</location>
    </subcellularLocation>
    <subcellularLocation>
        <location evidence="1">Cytoplasm</location>
        <location evidence="1">Stress granule</location>
    </subcellularLocation>
    <subcellularLocation>
        <location evidence="4">Cytoplasm</location>
        <location evidence="4">Perinuclear region</location>
    </subcellularLocation>
    <subcellularLocation>
        <location evidence="3">Nucleus speckle</location>
    </subcellularLocation>
</comment>
<keyword evidence="15" id="KW-0508">mRNA splicing</keyword>
<keyword evidence="14" id="KW-0866">Nonsense-mediated mRNA decay</keyword>
<evidence type="ECO:0000259" key="19">
    <source>
        <dbReference type="SMART" id="SM01044"/>
    </source>
</evidence>
<evidence type="ECO:0000256" key="2">
    <source>
        <dbReference type="ARBA" id="ARBA00004279"/>
    </source>
</evidence>
<evidence type="ECO:0000256" key="13">
    <source>
        <dbReference type="ARBA" id="ARBA00022884"/>
    </source>
</evidence>
<dbReference type="InterPro" id="IPR028544">
    <property type="entry name" value="CASC3"/>
</dbReference>
<evidence type="ECO:0000256" key="4">
    <source>
        <dbReference type="ARBA" id="ARBA00004556"/>
    </source>
</evidence>
<evidence type="ECO:0000256" key="11">
    <source>
        <dbReference type="ARBA" id="ARBA00022816"/>
    </source>
</evidence>
<dbReference type="SMART" id="SM01044">
    <property type="entry name" value="Btz"/>
    <property type="match status" value="1"/>
</dbReference>
<feature type="compositionally biased region" description="Basic and acidic residues" evidence="18">
    <location>
        <begin position="169"/>
        <end position="181"/>
    </location>
</feature>
<sequence length="1130" mass="122099">MSSTTSTTTIASNSAAAVGKGRRRRRLDDEGEDGASNSADPSAAARPSECESEGEGPDIGSELSEYESAVESADQEEETEEGSETETETGSETESGSDTETEGGEAYTDDEGLDQERQSGDGEEQPDNEKPDDDEDKKNPAYVPRRGAFYEHDFRQGDEGPEGEEEEPAKEPAKPVKKLWQEEGKWSHDRYIDDLQAPKTREELIAIYGYDIRASDKPPEAPPKKPGSGAPRGRRDRSFQEFVPRMAVIDTTEDGADSVPNLGGENFIPYNSGRQGGDRSDSGRGRRGGPRGGGRGNYRNRDIEQNNYRNRQESSRAPNDGSTSQDVKSADVRHQGPGEANEFPSLQESSQQRDRGNEQKTKGYDRYRRDGDFEEEKRDRRYGQTEPRGGGGGGGGNNRRGGYDAGDNRGGNFSNSQDARRSNDNWRSGPQNYNNQDRGGFRRGGSRQGDFSRGSRDENWRASNESRGNYNNKGDSYRRDQRDTRYGDNSNRGSRMGNSGDYRAHSDGHGQNYEQPQRYQQVKQEFTNTSMRSIDDRPAVHQRGSGESKKPESALQAHTTSMKESSDISKNVVVSSSHEKGQREKVQTINVTITSTTTEKKSYAKERRAKGALPEGNMLGGATDAKQVGPPMPAQSGQYQHPQHAGGATLEGSLQAQGKRYSSQRQQAIASRPFTEPPPTTDSKGSKLYNPAMPPPPFFPRDQTAAVAASSVPHPNVQQPPLPPSVAVPDPSRFNAAMLPPVTMPLQYPLPVSNAGLALAPGAAGAGAVAVNPAIFQQATHPPPSQAPHPPGTAIMAPPFLPAGMIYSGNARVPPPHNAGQAPPPFPLPMAYTSPPPQAPVAVPPQTQPGVSQQAAPANSQHKVYRGDITYYAPELQQPPRVPQKRPKAAIPIIDPQVIREQKRRERQAQQEKAELSKPAAPVQNQPSSQGQNEKDRTQDSVTAPPTSPAPSAPVKEEVPNVQAEPDSTQTSPKVSEKPSVAQPAIQQDHHPVPVDSAETSSRLKEEVVPEISPVEASVVPVNTAAVVDVREELPEPSVKSEPGEVSAPTPAAVPSQEVSDHKDSTISTIVAVDSRPPLTIVQSFSDPIDGVAKGLSTLELKKESLQTKEETVDKVEDASQCAEVSSSAS</sequence>
<reference evidence="20 21" key="1">
    <citation type="submission" date="2019-01" db="EMBL/GenBank/DDBJ databases">
        <title>A draft genome assembly of the solar-powered sea slug Elysia chlorotica.</title>
        <authorList>
            <person name="Cai H."/>
            <person name="Li Q."/>
            <person name="Fang X."/>
            <person name="Li J."/>
            <person name="Curtis N.E."/>
            <person name="Altenburger A."/>
            <person name="Shibata T."/>
            <person name="Feng M."/>
            <person name="Maeda T."/>
            <person name="Schwartz J.A."/>
            <person name="Shigenobu S."/>
            <person name="Lundholm N."/>
            <person name="Nishiyama T."/>
            <person name="Yang H."/>
            <person name="Hasebe M."/>
            <person name="Li S."/>
            <person name="Pierce S.K."/>
            <person name="Wang J."/>
        </authorList>
    </citation>
    <scope>NUCLEOTIDE SEQUENCE [LARGE SCALE GENOMIC DNA]</scope>
    <source>
        <strain evidence="20">EC2010</strain>
        <tissue evidence="20">Whole organism of an adult</tissue>
    </source>
</reference>
<dbReference type="GO" id="GO:0006417">
    <property type="term" value="P:regulation of translation"/>
    <property type="evidence" value="ECO:0007669"/>
    <property type="project" value="UniProtKB-KW"/>
</dbReference>
<feature type="compositionally biased region" description="Basic and acidic residues" evidence="18">
    <location>
        <begin position="898"/>
        <end position="916"/>
    </location>
</feature>
<feature type="region of interest" description="Disordered" evidence="18">
    <location>
        <begin position="874"/>
        <end position="1010"/>
    </location>
</feature>
<feature type="compositionally biased region" description="Basic and acidic residues" evidence="18">
    <location>
        <begin position="351"/>
        <end position="383"/>
    </location>
</feature>
<dbReference type="GO" id="GO:0030425">
    <property type="term" value="C:dendrite"/>
    <property type="evidence" value="ECO:0007669"/>
    <property type="project" value="UniProtKB-SubCell"/>
</dbReference>
<evidence type="ECO:0000313" key="21">
    <source>
        <dbReference type="Proteomes" id="UP000271974"/>
    </source>
</evidence>
<comment type="similarity">
    <text evidence="5">Belongs to the CASC3 family.</text>
</comment>
<evidence type="ECO:0000313" key="20">
    <source>
        <dbReference type="EMBL" id="RUS87601.1"/>
    </source>
</evidence>
<feature type="compositionally biased region" description="Gly residues" evidence="18">
    <location>
        <begin position="388"/>
        <end position="399"/>
    </location>
</feature>
<dbReference type="GO" id="GO:0005681">
    <property type="term" value="C:spliceosomal complex"/>
    <property type="evidence" value="ECO:0007669"/>
    <property type="project" value="UniProtKB-KW"/>
</dbReference>
<dbReference type="GO" id="GO:0006397">
    <property type="term" value="P:mRNA processing"/>
    <property type="evidence" value="ECO:0007669"/>
    <property type="project" value="UniProtKB-KW"/>
</dbReference>
<evidence type="ECO:0000256" key="17">
    <source>
        <dbReference type="ARBA" id="ARBA00023273"/>
    </source>
</evidence>
<feature type="compositionally biased region" description="Polar residues" evidence="18">
    <location>
        <begin position="512"/>
        <end position="532"/>
    </location>
</feature>
<dbReference type="Pfam" id="PF09405">
    <property type="entry name" value="Btz"/>
    <property type="match status" value="1"/>
</dbReference>